<evidence type="ECO:0000313" key="4">
    <source>
        <dbReference type="Proteomes" id="UP000717515"/>
    </source>
</evidence>
<organism evidence="3 4">
    <name type="scientific">Mortierella alpina</name>
    <name type="common">Oleaginous fungus</name>
    <name type="synonym">Mortierella renispora</name>
    <dbReference type="NCBI Taxonomy" id="64518"/>
    <lineage>
        <taxon>Eukaryota</taxon>
        <taxon>Fungi</taxon>
        <taxon>Fungi incertae sedis</taxon>
        <taxon>Mucoromycota</taxon>
        <taxon>Mortierellomycotina</taxon>
        <taxon>Mortierellomycetes</taxon>
        <taxon>Mortierellales</taxon>
        <taxon>Mortierellaceae</taxon>
        <taxon>Mortierella</taxon>
    </lineage>
</organism>
<dbReference type="AlphaFoldDB" id="A0A9P7ZYS5"/>
<feature type="region of interest" description="Disordered" evidence="1">
    <location>
        <begin position="298"/>
        <end position="337"/>
    </location>
</feature>
<feature type="compositionally biased region" description="Basic and acidic residues" evidence="1">
    <location>
        <begin position="317"/>
        <end position="327"/>
    </location>
</feature>
<proteinExistence type="predicted"/>
<reference evidence="3" key="1">
    <citation type="submission" date="2021-07" db="EMBL/GenBank/DDBJ databases">
        <title>Draft genome of Mortierella alpina, strain LL118, isolated from an aspen leaf litter sample.</title>
        <authorList>
            <person name="Yang S."/>
            <person name="Vinatzer B.A."/>
        </authorList>
    </citation>
    <scope>NUCLEOTIDE SEQUENCE</scope>
    <source>
        <strain evidence="3">LL118</strain>
    </source>
</reference>
<dbReference type="PANTHER" id="PTHR35559">
    <property type="entry name" value="CHITIN-BINDING TYPE-4 DOMAIN-CONTAINING PROTEIN"/>
    <property type="match status" value="1"/>
</dbReference>
<evidence type="ECO:0000256" key="1">
    <source>
        <dbReference type="SAM" id="MobiDB-lite"/>
    </source>
</evidence>
<dbReference type="Proteomes" id="UP000717515">
    <property type="component" value="Unassembled WGS sequence"/>
</dbReference>
<evidence type="ECO:0000256" key="2">
    <source>
        <dbReference type="SAM" id="SignalP"/>
    </source>
</evidence>
<comment type="caution">
    <text evidence="3">The sequence shown here is derived from an EMBL/GenBank/DDBJ whole genome shotgun (WGS) entry which is preliminary data.</text>
</comment>
<dbReference type="PANTHER" id="PTHR35559:SF1">
    <property type="entry name" value="CHITIN-BINDING TYPE-4 DOMAIN-CONTAINING PROTEIN"/>
    <property type="match status" value="1"/>
</dbReference>
<feature type="compositionally biased region" description="Basic and acidic residues" evidence="1">
    <location>
        <begin position="91"/>
        <end position="104"/>
    </location>
</feature>
<keyword evidence="2" id="KW-0732">Signal</keyword>
<evidence type="ECO:0008006" key="5">
    <source>
        <dbReference type="Google" id="ProtNLM"/>
    </source>
</evidence>
<dbReference type="EMBL" id="JAIFTL010000515">
    <property type="protein sequence ID" value="KAG9319274.1"/>
    <property type="molecule type" value="Genomic_DNA"/>
</dbReference>
<feature type="signal peptide" evidence="2">
    <location>
        <begin position="1"/>
        <end position="27"/>
    </location>
</feature>
<protein>
    <recommendedName>
        <fullName evidence="5">Chitin-binding type-4 domain-containing protein</fullName>
    </recommendedName>
</protein>
<gene>
    <name evidence="3" type="ORF">KVV02_003334</name>
</gene>
<accession>A0A9P7ZYS5</accession>
<feature type="chain" id="PRO_5040209396" description="Chitin-binding type-4 domain-containing protein" evidence="2">
    <location>
        <begin position="28"/>
        <end position="451"/>
    </location>
</feature>
<name>A0A9P7ZYS5_MORAP</name>
<evidence type="ECO:0000313" key="3">
    <source>
        <dbReference type="EMBL" id="KAG9319274.1"/>
    </source>
</evidence>
<sequence length="451" mass="50085">MIFSKTVYASVLVSALAVFSSAPATEAHSWAACINWKFNNKNKPDWSDKGGKCLGYARRYPYRDIFYTLDGGSPSRHYQQPKNGPACSDTIHGKNGDVGADERRGNPISQAYNGKWGPMTTTQVGNTLCVRWPAKNHAEKNEDDTVVLINLAKKTGKDPSQKSLDKSNVAKLPYKNCGKNKSSDRRPCGGCFKVPPRAPGIYLLQWRWMLNPGEWYTSCASTMVLKSSFTILVVATLAVFSANAPQAEAHSWADCVDWRFTGKKNDWSDKGGKCMGYARRFPLGHGFGTLDDASPNRHYMQYKSHPDTSPPCSNLKDGSERGSDETRANPPSKAYGGKFGRMTVTTVGSTLCVRWPSKTHAGEYKVPNVQIYLSKNKNSKDISQKELFKYKVADLPFSNCNKGGNKDKRPCGGCFKVPARASGIYLLQWRWMLNKNEWYTSCADIQIGGKK</sequence>
<feature type="region of interest" description="Disordered" evidence="1">
    <location>
        <begin position="77"/>
        <end position="104"/>
    </location>
</feature>